<reference evidence="1 2" key="1">
    <citation type="submission" date="2015-08" db="EMBL/GenBank/DDBJ databases">
        <authorList>
            <person name="Babu N.S."/>
            <person name="Beckwith C.J."/>
            <person name="Beseler K.G."/>
            <person name="Brison A."/>
            <person name="Carone J.V."/>
            <person name="Caskin T.P."/>
            <person name="Diamond M."/>
            <person name="Durham M.E."/>
            <person name="Foxe J.M."/>
            <person name="Go M."/>
            <person name="Henderson B.A."/>
            <person name="Jones I.B."/>
            <person name="McGettigan J.A."/>
            <person name="Micheletti S.J."/>
            <person name="Nasrallah M.E."/>
            <person name="Ortiz D."/>
            <person name="Piller C.R."/>
            <person name="Privatt S.R."/>
            <person name="Schneider S.L."/>
            <person name="Sharp S."/>
            <person name="Smith T.C."/>
            <person name="Stanton J.D."/>
            <person name="Ullery H.E."/>
            <person name="Wilson R.J."/>
            <person name="Serrano M.G."/>
            <person name="Buck G."/>
            <person name="Lee V."/>
            <person name="Wang Y."/>
            <person name="Carvalho R."/>
            <person name="Voegtly L."/>
            <person name="Shi R."/>
            <person name="Duckworth R."/>
            <person name="Johnson A."/>
            <person name="Loviza R."/>
            <person name="Walstead R."/>
            <person name="Shah Z."/>
            <person name="Kiflezghi M."/>
            <person name="Wade K."/>
            <person name="Ball S.L."/>
            <person name="Bradley K.W."/>
            <person name="Asai D.J."/>
            <person name="Bowman C.A."/>
            <person name="Russell D.A."/>
            <person name="Pope W.H."/>
            <person name="Jacobs-Sera D."/>
            <person name="Hendrix R.W."/>
            <person name="Hatfull G.F."/>
        </authorList>
    </citation>
    <scope>NUCLEOTIDE SEQUENCE [LARGE SCALE GENOMIC DNA]</scope>
    <source>
        <strain evidence="1 2">DSM 27710</strain>
    </source>
</reference>
<dbReference type="AlphaFoldDB" id="A0A0K1PA04"/>
<dbReference type="RefSeq" id="WP_050724825.1">
    <property type="nucleotide sequence ID" value="NZ_CP012332.1"/>
</dbReference>
<accession>A0A0K1PA04</accession>
<sequence length="97" mass="11086">MDRHEDRGSLLSRAAEALEEVRNAVVRSSQASKIRIDATFLRRDRDHLFRDLGRKVFELAEAGELALTEDLFAALEPIRELSRKLDDHDKELAEVEG</sequence>
<proteinExistence type="predicted"/>
<evidence type="ECO:0000313" key="2">
    <source>
        <dbReference type="Proteomes" id="UP000055590"/>
    </source>
</evidence>
<protein>
    <submittedName>
        <fullName evidence="1">Uncharacterized protein</fullName>
    </submittedName>
</protein>
<evidence type="ECO:0000313" key="1">
    <source>
        <dbReference type="EMBL" id="AKU90368.1"/>
    </source>
</evidence>
<organism evidence="1 2">
    <name type="scientific">Vulgatibacter incomptus</name>
    <dbReference type="NCBI Taxonomy" id="1391653"/>
    <lineage>
        <taxon>Bacteria</taxon>
        <taxon>Pseudomonadati</taxon>
        <taxon>Myxococcota</taxon>
        <taxon>Myxococcia</taxon>
        <taxon>Myxococcales</taxon>
        <taxon>Cystobacterineae</taxon>
        <taxon>Vulgatibacteraceae</taxon>
        <taxon>Vulgatibacter</taxon>
    </lineage>
</organism>
<dbReference type="KEGG" id="vin:AKJ08_0755"/>
<dbReference type="EMBL" id="CP012332">
    <property type="protein sequence ID" value="AKU90368.1"/>
    <property type="molecule type" value="Genomic_DNA"/>
</dbReference>
<dbReference type="Proteomes" id="UP000055590">
    <property type="component" value="Chromosome"/>
</dbReference>
<gene>
    <name evidence="1" type="ORF">AKJ08_0755</name>
</gene>
<keyword evidence="2" id="KW-1185">Reference proteome</keyword>
<name>A0A0K1PA04_9BACT</name>
<dbReference type="STRING" id="1391653.AKJ08_0755"/>